<gene>
    <name evidence="2" type="ORF">AMSG_03289</name>
</gene>
<feature type="compositionally biased region" description="Acidic residues" evidence="1">
    <location>
        <begin position="332"/>
        <end position="343"/>
    </location>
</feature>
<sequence>MTKASRAADAEEAPPAPAYCVRMTPEEAAAAAREETAKALAELAILLDAQKAGTPLPPPKKKTFAMPPAMPSPASPITTAARASPLKATTPLKATAPLPPASPIAPELPASPQSDATATPDKPKKRFFRKLFRGKNKTPSRESDVERLRKQVAQLEEKIEALAGSRDPGDMSEGSIDPGADSATSSSSRRRSRSRSRKKRRSSKASGSARSRSSSRRRRRRDSTSTTVSEVASEAIAPIDTAATWDNATTASAAAPAKPSLQDYAFPDGGSTPATPPRQRASSFSFAELVARSPQTLRKTGGTPGSNHKRTPSQLEEALQRRFQHVYHSDSESDDETGSDDLNDTFATDVNDSLVFNHGDAKDSGSSSGSGVQEKISTFAQMIEENTPPMPLENADDGPLMSYAQKSAPVQPAKPFANPVNAGSTTILGTHNS</sequence>
<evidence type="ECO:0000256" key="1">
    <source>
        <dbReference type="SAM" id="MobiDB-lite"/>
    </source>
</evidence>
<dbReference type="EMBL" id="GL349444">
    <property type="protein sequence ID" value="KNC46858.1"/>
    <property type="molecule type" value="Genomic_DNA"/>
</dbReference>
<protein>
    <submittedName>
        <fullName evidence="2">Uncharacterized protein</fullName>
    </submittedName>
</protein>
<evidence type="ECO:0000313" key="2">
    <source>
        <dbReference type="EMBL" id="KNC46858.1"/>
    </source>
</evidence>
<feature type="compositionally biased region" description="Basic residues" evidence="1">
    <location>
        <begin position="123"/>
        <end position="138"/>
    </location>
</feature>
<feature type="region of interest" description="Disordered" evidence="1">
    <location>
        <begin position="52"/>
        <end position="346"/>
    </location>
</feature>
<feature type="compositionally biased region" description="Low complexity" evidence="1">
    <location>
        <begin position="224"/>
        <end position="257"/>
    </location>
</feature>
<dbReference type="GeneID" id="25562901"/>
<dbReference type="AlphaFoldDB" id="A0A0L0D6B6"/>
<feature type="compositionally biased region" description="Polar residues" evidence="1">
    <location>
        <begin position="421"/>
        <end position="433"/>
    </location>
</feature>
<accession>A0A0L0D6B6</accession>
<organism evidence="2 3">
    <name type="scientific">Thecamonas trahens ATCC 50062</name>
    <dbReference type="NCBI Taxonomy" id="461836"/>
    <lineage>
        <taxon>Eukaryota</taxon>
        <taxon>Apusozoa</taxon>
        <taxon>Apusomonadida</taxon>
        <taxon>Apusomonadidae</taxon>
        <taxon>Thecamonas</taxon>
    </lineage>
</organism>
<proteinExistence type="predicted"/>
<feature type="compositionally biased region" description="Low complexity" evidence="1">
    <location>
        <begin position="75"/>
        <end position="96"/>
    </location>
</feature>
<dbReference type="Proteomes" id="UP000054408">
    <property type="component" value="Unassembled WGS sequence"/>
</dbReference>
<feature type="compositionally biased region" description="Basic and acidic residues" evidence="1">
    <location>
        <begin position="139"/>
        <end position="160"/>
    </location>
</feature>
<keyword evidence="3" id="KW-1185">Reference proteome</keyword>
<feature type="compositionally biased region" description="Basic residues" evidence="1">
    <location>
        <begin position="188"/>
        <end position="203"/>
    </location>
</feature>
<evidence type="ECO:0000313" key="3">
    <source>
        <dbReference type="Proteomes" id="UP000054408"/>
    </source>
</evidence>
<feature type="region of interest" description="Disordered" evidence="1">
    <location>
        <begin position="387"/>
        <end position="433"/>
    </location>
</feature>
<dbReference type="RefSeq" id="XP_013760131.1">
    <property type="nucleotide sequence ID" value="XM_013904677.1"/>
</dbReference>
<reference evidence="2 3" key="1">
    <citation type="submission" date="2010-05" db="EMBL/GenBank/DDBJ databases">
        <title>The Genome Sequence of Thecamonas trahens ATCC 50062.</title>
        <authorList>
            <consortium name="The Broad Institute Genome Sequencing Platform"/>
            <person name="Russ C."/>
            <person name="Cuomo C."/>
            <person name="Shea T."/>
            <person name="Young S.K."/>
            <person name="Zeng Q."/>
            <person name="Koehrsen M."/>
            <person name="Haas B."/>
            <person name="Borodovsky M."/>
            <person name="Guigo R."/>
            <person name="Alvarado L."/>
            <person name="Berlin A."/>
            <person name="Bochicchio J."/>
            <person name="Borenstein D."/>
            <person name="Chapman S."/>
            <person name="Chen Z."/>
            <person name="Freedman E."/>
            <person name="Gellesch M."/>
            <person name="Goldberg J."/>
            <person name="Griggs A."/>
            <person name="Gujja S."/>
            <person name="Heilman E."/>
            <person name="Heiman D."/>
            <person name="Hepburn T."/>
            <person name="Howarth C."/>
            <person name="Jen D."/>
            <person name="Larson L."/>
            <person name="Mehta T."/>
            <person name="Park D."/>
            <person name="Pearson M."/>
            <person name="Roberts A."/>
            <person name="Saif S."/>
            <person name="Shenoy N."/>
            <person name="Sisk P."/>
            <person name="Stolte C."/>
            <person name="Sykes S."/>
            <person name="Thomson T."/>
            <person name="Walk T."/>
            <person name="White J."/>
            <person name="Yandava C."/>
            <person name="Burger G."/>
            <person name="Gray M.W."/>
            <person name="Holland P.W.H."/>
            <person name="King N."/>
            <person name="Lang F.B.F."/>
            <person name="Roger A.J."/>
            <person name="Ruiz-Trillo I."/>
            <person name="Lander E."/>
            <person name="Nusbaum C."/>
        </authorList>
    </citation>
    <scope>NUCLEOTIDE SEQUENCE [LARGE SCALE GENOMIC DNA]</scope>
    <source>
        <strain evidence="2 3">ATCC 50062</strain>
    </source>
</reference>
<name>A0A0L0D6B6_THETB</name>